<dbReference type="EMBL" id="RBZV01000006">
    <property type="protein sequence ID" value="RKP46838.1"/>
    <property type="molecule type" value="Genomic_DNA"/>
</dbReference>
<dbReference type="Proteomes" id="UP000280434">
    <property type="component" value="Unassembled WGS sequence"/>
</dbReference>
<dbReference type="Gene3D" id="2.60.40.1120">
    <property type="entry name" value="Carboxypeptidase-like, regulatory domain"/>
    <property type="match status" value="1"/>
</dbReference>
<dbReference type="AlphaFoldDB" id="A0A494X8F5"/>
<dbReference type="RefSeq" id="WP_121278666.1">
    <property type="nucleotide sequence ID" value="NZ_RBZV01000006.1"/>
</dbReference>
<reference evidence="1 2" key="1">
    <citation type="submission" date="2018-10" db="EMBL/GenBank/DDBJ databases">
        <title>Paraburkholderia sp. 7MK8-2, isolated from soil.</title>
        <authorList>
            <person name="Gao Z.-H."/>
            <person name="Qiu L.-H."/>
        </authorList>
    </citation>
    <scope>NUCLEOTIDE SEQUENCE [LARGE SCALE GENOMIC DNA]</scope>
    <source>
        <strain evidence="1 2">7MK8-2</strain>
    </source>
</reference>
<comment type="caution">
    <text evidence="1">The sequence shown here is derived from an EMBL/GenBank/DDBJ whole genome shotgun (WGS) entry which is preliminary data.</text>
</comment>
<keyword evidence="1" id="KW-0121">Carboxypeptidase</keyword>
<keyword evidence="1" id="KW-0645">Protease</keyword>
<keyword evidence="2" id="KW-1185">Reference proteome</keyword>
<sequence length="193" mass="21241">MRLCAVVQLIDGFSQAPAEDVHPRFLLNQEPYRPQAKPQGFYAFSELADGDYRLTTIALPFFPREVDFKVPLSLPLAEAIVPCVLEPSPLYPFPAGTTLIRGQVVSAATHAPLAGVTVQASYQNWRGDPRQATTRTSDFGQYNGRYALAPRGRLAPRTEVTLTFSKTDYATAQTQLVLEAGTTQLVNIELDLD</sequence>
<proteinExistence type="predicted"/>
<evidence type="ECO:0000313" key="2">
    <source>
        <dbReference type="Proteomes" id="UP000280434"/>
    </source>
</evidence>
<dbReference type="InterPro" id="IPR008969">
    <property type="entry name" value="CarboxyPept-like_regulatory"/>
</dbReference>
<dbReference type="SUPFAM" id="SSF49464">
    <property type="entry name" value="Carboxypeptidase regulatory domain-like"/>
    <property type="match status" value="1"/>
</dbReference>
<keyword evidence="1" id="KW-0378">Hydrolase</keyword>
<accession>A0A494X8F5</accession>
<dbReference type="OrthoDB" id="8780237at2"/>
<protein>
    <submittedName>
        <fullName evidence="1">Carboxypeptidase regulatory-like domain-containing protein</fullName>
    </submittedName>
</protein>
<gene>
    <name evidence="1" type="ORF">D7S89_15865</name>
</gene>
<name>A0A494X8F5_9BURK</name>
<organism evidence="1 2">
    <name type="scientific">Trinickia fusca</name>
    <dbReference type="NCBI Taxonomy" id="2419777"/>
    <lineage>
        <taxon>Bacteria</taxon>
        <taxon>Pseudomonadati</taxon>
        <taxon>Pseudomonadota</taxon>
        <taxon>Betaproteobacteria</taxon>
        <taxon>Burkholderiales</taxon>
        <taxon>Burkholderiaceae</taxon>
        <taxon>Trinickia</taxon>
    </lineage>
</organism>
<dbReference type="GO" id="GO:0004180">
    <property type="term" value="F:carboxypeptidase activity"/>
    <property type="evidence" value="ECO:0007669"/>
    <property type="project" value="UniProtKB-KW"/>
</dbReference>
<evidence type="ECO:0000313" key="1">
    <source>
        <dbReference type="EMBL" id="RKP46838.1"/>
    </source>
</evidence>